<dbReference type="AlphaFoldDB" id="A0A1G7M1D0"/>
<evidence type="ECO:0000313" key="2">
    <source>
        <dbReference type="Proteomes" id="UP000198748"/>
    </source>
</evidence>
<proteinExistence type="predicted"/>
<name>A0A1G7M1D0_9BACT</name>
<protein>
    <submittedName>
        <fullName evidence="1">Uncharacterized protein</fullName>
    </submittedName>
</protein>
<sequence length="621" mass="71096">MNRIEINDELWHRINVGGEIPELTGNFQILDGCKRLLNADLNFPFILTHRGSNHQLQFFNCQFINIVIIEHTGEWQGVERFVDFIECLMPGLEINGNNVSLNVNLLNCQLSGHVGVSGDIKSLRLVNGKASQQHKIELSIHNKSNAIDSTIEIDNFPLSRLEIFDSMKVALLVQQSDVDVIEFKHAPSASINLGTSRIGSVLLSGFRGDIRCIQCRIDEMACIGFSYAQQDQTLVSYRFEAVQLGRLEMYNLLRLAQLYFGDGCQIGILAFGNMHVTHVSINNSSINWLLVPTKLMEFELFELSGGPGRLLQINYLSFLDGYFEQTKGVSVKPKIVLDNLGLYSIDFASFHNNSLIYVANVEFRERKLLDLTKDYGAVSTDFRQLCLDNGIMVQTPSFDFPMLRVYNSDLGKINFLSCDFGEMMMVFHASKITEIFLSGTEMPMKIEGAFAERQIGYAQLKKVYESRGDSVKSHEYLARELEAHMQSLQRANFFKRKRTWHEFFNYLTLWLNRESNNFNTSWGLAFYCLVGAGATLFMCHNFSLGYELAEYPYTLQQLHNFEEIASLFPEFLLPIHKADYISEAVDMPVTHWSRFWDFLGRVVNGFLLYQLIQAFRKYGKK</sequence>
<reference evidence="2" key="1">
    <citation type="submission" date="2016-10" db="EMBL/GenBank/DDBJ databases">
        <authorList>
            <person name="Varghese N."/>
            <person name="Submissions S."/>
        </authorList>
    </citation>
    <scope>NUCLEOTIDE SEQUENCE [LARGE SCALE GENOMIC DNA]</scope>
    <source>
        <strain evidence="2">DSM 25329</strain>
    </source>
</reference>
<dbReference type="STRING" id="659014.SAMN04487996_111136"/>
<gene>
    <name evidence="1" type="ORF">SAMN04487996_111136</name>
</gene>
<evidence type="ECO:0000313" key="1">
    <source>
        <dbReference type="EMBL" id="SDF55602.1"/>
    </source>
</evidence>
<dbReference type="EMBL" id="FNAN01000011">
    <property type="protein sequence ID" value="SDF55602.1"/>
    <property type="molecule type" value="Genomic_DNA"/>
</dbReference>
<dbReference type="Proteomes" id="UP000198748">
    <property type="component" value="Unassembled WGS sequence"/>
</dbReference>
<accession>A0A1G7M1D0</accession>
<organism evidence="1 2">
    <name type="scientific">Dyadobacter soli</name>
    <dbReference type="NCBI Taxonomy" id="659014"/>
    <lineage>
        <taxon>Bacteria</taxon>
        <taxon>Pseudomonadati</taxon>
        <taxon>Bacteroidota</taxon>
        <taxon>Cytophagia</taxon>
        <taxon>Cytophagales</taxon>
        <taxon>Spirosomataceae</taxon>
        <taxon>Dyadobacter</taxon>
    </lineage>
</organism>
<dbReference type="RefSeq" id="WP_090153434.1">
    <property type="nucleotide sequence ID" value="NZ_FNAN01000011.1"/>
</dbReference>
<keyword evidence="2" id="KW-1185">Reference proteome</keyword>
<dbReference type="OrthoDB" id="965965at2"/>